<feature type="transmembrane region" description="Helical" evidence="9">
    <location>
        <begin position="302"/>
        <end position="335"/>
    </location>
</feature>
<feature type="transmembrane region" description="Helical" evidence="9">
    <location>
        <begin position="909"/>
        <end position="926"/>
    </location>
</feature>
<feature type="transmembrane region" description="Helical" evidence="9">
    <location>
        <begin position="839"/>
        <end position="857"/>
    </location>
</feature>
<evidence type="ECO:0000313" key="11">
    <source>
        <dbReference type="EMBL" id="QJG66292.1"/>
    </source>
</evidence>
<dbReference type="InterPro" id="IPR018303">
    <property type="entry name" value="ATPase_P-typ_P_site"/>
</dbReference>
<dbReference type="Pfam" id="PF08282">
    <property type="entry name" value="Hydrolase_3"/>
    <property type="match status" value="1"/>
</dbReference>
<evidence type="ECO:0000256" key="7">
    <source>
        <dbReference type="ARBA" id="ARBA00022989"/>
    </source>
</evidence>
<dbReference type="GO" id="GO:0016020">
    <property type="term" value="C:membrane"/>
    <property type="evidence" value="ECO:0007669"/>
    <property type="project" value="UniProtKB-SubCell"/>
</dbReference>
<feature type="transmembrane region" description="Helical" evidence="9">
    <location>
        <begin position="751"/>
        <end position="772"/>
    </location>
</feature>
<dbReference type="SUPFAM" id="SSF56784">
    <property type="entry name" value="HAD-like"/>
    <property type="match status" value="1"/>
</dbReference>
<feature type="transmembrane region" description="Helical" evidence="9">
    <location>
        <begin position="709"/>
        <end position="731"/>
    </location>
</feature>
<dbReference type="KEGG" id="mphn:HGG64_01005"/>
<dbReference type="Proteomes" id="UP000501728">
    <property type="component" value="Chromosome"/>
</dbReference>
<feature type="transmembrane region" description="Helical" evidence="9">
    <location>
        <begin position="793"/>
        <end position="819"/>
    </location>
</feature>
<dbReference type="Gene3D" id="3.40.1110.10">
    <property type="entry name" value="Calcium-transporting ATPase, cytoplasmic domain N"/>
    <property type="match status" value="1"/>
</dbReference>
<evidence type="ECO:0000256" key="4">
    <source>
        <dbReference type="ARBA" id="ARBA00022741"/>
    </source>
</evidence>
<dbReference type="RefSeq" id="WP_169580116.1">
    <property type="nucleotide sequence ID" value="NZ_CP051480.1"/>
</dbReference>
<dbReference type="InterPro" id="IPR036412">
    <property type="entry name" value="HAD-like_sf"/>
</dbReference>
<evidence type="ECO:0000256" key="6">
    <source>
        <dbReference type="ARBA" id="ARBA00022967"/>
    </source>
</evidence>
<dbReference type="SUPFAM" id="SSF81653">
    <property type="entry name" value="Calcium ATPase, transduction domain A"/>
    <property type="match status" value="1"/>
</dbReference>
<keyword evidence="6" id="KW-1278">Translocase</keyword>
<dbReference type="InterPro" id="IPR059000">
    <property type="entry name" value="ATPase_P-type_domA"/>
</dbReference>
<dbReference type="InterPro" id="IPR006068">
    <property type="entry name" value="ATPase_P-typ_cation-transptr_C"/>
</dbReference>
<evidence type="ECO:0000256" key="1">
    <source>
        <dbReference type="ARBA" id="ARBA00004141"/>
    </source>
</evidence>
<feature type="transmembrane region" description="Helical" evidence="9">
    <location>
        <begin position="869"/>
        <end position="889"/>
    </location>
</feature>
<dbReference type="InterPro" id="IPR023298">
    <property type="entry name" value="ATPase_P-typ_TM_dom_sf"/>
</dbReference>
<accession>A0A858U1L8</accession>
<keyword evidence="7 9" id="KW-1133">Transmembrane helix</keyword>
<gene>
    <name evidence="11" type="ORF">HGG64_01005</name>
</gene>
<dbReference type="Gene3D" id="3.40.50.1000">
    <property type="entry name" value="HAD superfamily/HAD-like"/>
    <property type="match status" value="1"/>
</dbReference>
<sequence length="962" mass="106209">MFRKNKKNQDQSPLIISKEKYLQTDIHKGLSSQEAISRQEIFGKNELAAPKKINPFIAYLAQFKDILVIILLLASLLSYILAIVDGVRGNWNWSENNNRLLVQFIEPSIILLVVLTNSAVGAVQEIKSAQAIDALRKLSPLQTKVIRNGNLIVIDAIDVVVGDIVLVESGDIVPADGILLNSSNLAIIESSLTGESEPSQKDYSAKVDMSLPMADRKFMVYSSTIVATGTAHFIVTEIGKQTEIGRISNLVNNQKEAMSPLQLKITKLGKIFGYVGLGLFVLSLLVQIIFQAASGNSFNSTIFWSTSIVNAISLAVAAIPEGLIAFSSIILAIGVQKMAKKRAIVKDLLAVESLGSCAIICSDKTGTLTQNKMSIIDYYDGKKINSENKIDDSVIQKIIEYGSLCSEANLIVDNNEYKIAGDPTEISFLYELEKHTKDKYKSEMLKKYPRQFVIPFDSDRKLMTTINKINSQDFVITKGAPDILLSLCTNLTKEEYEKALEVNNLWSSKAYRVLAVAYKVIDDKLLADIKKTNDAKIAESNLSFVGLVAMVDPPRESAKMSIQECISAGIKPIMITGDSINTAMAIATELGIYSKDRDLAITGSDLDKISDEELTKTIEKYSVYARVKPEDKLRIVSAWQKRDQVVAMTGDGVNDAPALKAADIGCAMGITGTEASKQAANMILADDNFSTIVQAVDNGRTIYQKIKNVIQNLLITSIAEIILVFFGLLIFKAVFSSEQWKAALGGQELYILSATQLLWINLFTHGIPAIALGLQDSKENYMNRRPISKYESIFAKGMGINTLWQGILIGILSLVAYYLGALYALKNNNGQNILQAGSTLAFLVLGITAAFNSVNLMSKKPVILLNPLFFWKVYLSVIFSISFLLLVAFVPKIALVFNGYENFAFEPTLIAYGLGLPLIIIPIYTIKKLILYKKQKDEETNRITHFELILRPKQRKKINQKQ</sequence>
<dbReference type="Pfam" id="PF00690">
    <property type="entry name" value="Cation_ATPase_N"/>
    <property type="match status" value="1"/>
</dbReference>
<dbReference type="PRINTS" id="PR00120">
    <property type="entry name" value="HATPASE"/>
</dbReference>
<evidence type="ECO:0000256" key="9">
    <source>
        <dbReference type="SAM" id="Phobius"/>
    </source>
</evidence>
<dbReference type="PROSITE" id="PS00154">
    <property type="entry name" value="ATPASE_E1_E2"/>
    <property type="match status" value="1"/>
</dbReference>
<keyword evidence="12" id="KW-1185">Reference proteome</keyword>
<comment type="similarity">
    <text evidence="2">Belongs to the cation transport ATPase (P-type) (TC 3.A.3) family. Type IIA subfamily.</text>
</comment>
<evidence type="ECO:0000259" key="10">
    <source>
        <dbReference type="SMART" id="SM00831"/>
    </source>
</evidence>
<dbReference type="Pfam" id="PF00689">
    <property type="entry name" value="Cation_ATPase_C"/>
    <property type="match status" value="1"/>
</dbReference>
<dbReference type="SUPFAM" id="SSF81665">
    <property type="entry name" value="Calcium ATPase, transmembrane domain M"/>
    <property type="match status" value="1"/>
</dbReference>
<dbReference type="GO" id="GO:0005524">
    <property type="term" value="F:ATP binding"/>
    <property type="evidence" value="ECO:0007669"/>
    <property type="project" value="UniProtKB-KW"/>
</dbReference>
<evidence type="ECO:0000256" key="2">
    <source>
        <dbReference type="ARBA" id="ARBA00005675"/>
    </source>
</evidence>
<dbReference type="Gene3D" id="1.20.1110.10">
    <property type="entry name" value="Calcium-transporting ATPase, transmembrane domain"/>
    <property type="match status" value="1"/>
</dbReference>
<evidence type="ECO:0000313" key="12">
    <source>
        <dbReference type="Proteomes" id="UP000501728"/>
    </source>
</evidence>
<feature type="domain" description="Cation-transporting P-type ATPase N-terminal" evidence="10">
    <location>
        <begin position="12"/>
        <end position="83"/>
    </location>
</feature>
<keyword evidence="5" id="KW-0067">ATP-binding</keyword>
<keyword evidence="4" id="KW-0547">Nucleotide-binding</keyword>
<dbReference type="Pfam" id="PF00122">
    <property type="entry name" value="E1-E2_ATPase"/>
    <property type="match status" value="1"/>
</dbReference>
<feature type="transmembrane region" description="Helical" evidence="9">
    <location>
        <begin position="104"/>
        <end position="123"/>
    </location>
</feature>
<dbReference type="GO" id="GO:0016887">
    <property type="term" value="F:ATP hydrolysis activity"/>
    <property type="evidence" value="ECO:0007669"/>
    <property type="project" value="InterPro"/>
</dbReference>
<dbReference type="PRINTS" id="PR00119">
    <property type="entry name" value="CATATPASE"/>
</dbReference>
<dbReference type="NCBIfam" id="TIGR01494">
    <property type="entry name" value="ATPase_P-type"/>
    <property type="match status" value="2"/>
</dbReference>
<organism evidence="11 12">
    <name type="scientific">Mycoplasma phocoeninasale</name>
    <dbReference type="NCBI Taxonomy" id="2726117"/>
    <lineage>
        <taxon>Bacteria</taxon>
        <taxon>Bacillati</taxon>
        <taxon>Mycoplasmatota</taxon>
        <taxon>Mollicutes</taxon>
        <taxon>Mycoplasmataceae</taxon>
        <taxon>Mycoplasma</taxon>
    </lineage>
</organism>
<dbReference type="SFLD" id="SFLDS00003">
    <property type="entry name" value="Haloacid_Dehalogenase"/>
    <property type="match status" value="1"/>
</dbReference>
<dbReference type="InterPro" id="IPR004014">
    <property type="entry name" value="ATPase_P-typ_cation-transptr_N"/>
</dbReference>
<dbReference type="Gene3D" id="2.70.150.10">
    <property type="entry name" value="Calcium-transporting ATPase, cytoplasmic transduction domain A"/>
    <property type="match status" value="1"/>
</dbReference>
<dbReference type="InterPro" id="IPR001757">
    <property type="entry name" value="P_typ_ATPase"/>
</dbReference>
<feature type="transmembrane region" description="Helical" evidence="9">
    <location>
        <begin position="66"/>
        <end position="84"/>
    </location>
</feature>
<dbReference type="InterPro" id="IPR023299">
    <property type="entry name" value="ATPase_P-typ_cyto_dom_N"/>
</dbReference>
<dbReference type="InterPro" id="IPR044492">
    <property type="entry name" value="P_typ_ATPase_HD_dom"/>
</dbReference>
<dbReference type="PANTHER" id="PTHR42861">
    <property type="entry name" value="CALCIUM-TRANSPORTING ATPASE"/>
    <property type="match status" value="1"/>
</dbReference>
<name>A0A858U1L8_9MOLU</name>
<dbReference type="AlphaFoldDB" id="A0A858U1L8"/>
<reference evidence="11 12" key="1">
    <citation type="submission" date="2020-04" db="EMBL/GenBank/DDBJ databases">
        <title>Novel Mycoplasma species detected in Phocoena phocoena (harbor porpoise) from the USA.</title>
        <authorList>
            <person name="Volokhov D.V."/>
        </authorList>
    </citation>
    <scope>NUCLEOTIDE SEQUENCE [LARGE SCALE GENOMIC DNA]</scope>
    <source>
        <strain evidence="11 12">C264-NAS</strain>
    </source>
</reference>
<keyword evidence="3 9" id="KW-0812">Transmembrane</keyword>
<evidence type="ECO:0000256" key="5">
    <source>
        <dbReference type="ARBA" id="ARBA00022840"/>
    </source>
</evidence>
<proteinExistence type="inferred from homology"/>
<evidence type="ECO:0000256" key="8">
    <source>
        <dbReference type="ARBA" id="ARBA00023136"/>
    </source>
</evidence>
<dbReference type="Pfam" id="PF13246">
    <property type="entry name" value="Cation_ATPase"/>
    <property type="match status" value="1"/>
</dbReference>
<comment type="subcellular location">
    <subcellularLocation>
        <location evidence="1">Membrane</location>
        <topology evidence="1">Multi-pass membrane protein</topology>
    </subcellularLocation>
</comment>
<protein>
    <submittedName>
        <fullName evidence="11">Cation-transporting P-type ATPase</fullName>
    </submittedName>
</protein>
<dbReference type="EMBL" id="CP051480">
    <property type="protein sequence ID" value="QJG66292.1"/>
    <property type="molecule type" value="Genomic_DNA"/>
</dbReference>
<keyword evidence="8 9" id="KW-0472">Membrane</keyword>
<dbReference type="SFLD" id="SFLDF00027">
    <property type="entry name" value="p-type_atpase"/>
    <property type="match status" value="1"/>
</dbReference>
<dbReference type="SMART" id="SM00831">
    <property type="entry name" value="Cation_ATPase_N"/>
    <property type="match status" value="1"/>
</dbReference>
<evidence type="ECO:0000256" key="3">
    <source>
        <dbReference type="ARBA" id="ARBA00022692"/>
    </source>
</evidence>
<dbReference type="FunFam" id="3.40.50.1000:FF:000028">
    <property type="entry name" value="Calcium-transporting P-type ATPase, putative"/>
    <property type="match status" value="1"/>
</dbReference>
<dbReference type="InterPro" id="IPR023214">
    <property type="entry name" value="HAD_sf"/>
</dbReference>
<feature type="transmembrane region" description="Helical" evidence="9">
    <location>
        <begin position="271"/>
        <end position="290"/>
    </location>
</feature>
<dbReference type="SFLD" id="SFLDG00002">
    <property type="entry name" value="C1.7:_P-type_atpase_like"/>
    <property type="match status" value="1"/>
</dbReference>
<dbReference type="InterPro" id="IPR008250">
    <property type="entry name" value="ATPase_P-typ_transduc_dom_A_sf"/>
</dbReference>